<evidence type="ECO:0000313" key="3">
    <source>
        <dbReference type="Proteomes" id="UP000003807"/>
    </source>
</evidence>
<proteinExistence type="predicted"/>
<evidence type="ECO:0000256" key="1">
    <source>
        <dbReference type="SAM" id="Phobius"/>
    </source>
</evidence>
<keyword evidence="1" id="KW-0472">Membrane</keyword>
<dbReference type="EMBL" id="AEDP01000043">
    <property type="protein sequence ID" value="EFL53663.1"/>
    <property type="molecule type" value="Genomic_DNA"/>
</dbReference>
<protein>
    <submittedName>
        <fullName evidence="2">Uncharacterized protein</fullName>
    </submittedName>
</protein>
<sequence length="37" mass="4462">MKISLFEASLIRSIKFYMVIFLASIFDFSFYNLMDFL</sequence>
<reference evidence="2 3" key="1">
    <citation type="submission" date="2010-08" db="EMBL/GenBank/DDBJ databases">
        <authorList>
            <person name="Durkin A.S."/>
            <person name="Madupu R."/>
            <person name="Torralba M."/>
            <person name="Gillis M."/>
            <person name="Methe B."/>
            <person name="Sutton G."/>
            <person name="Nelson K.E."/>
        </authorList>
    </citation>
    <scope>NUCLEOTIDE SEQUENCE [LARGE SCALE GENOMIC DNA]</scope>
    <source>
        <strain evidence="2 3">BVS033A4</strain>
    </source>
</reference>
<accession>E1KZC4</accession>
<gene>
    <name evidence="2" type="ORF">HMPREF9289_0294</name>
</gene>
<comment type="caution">
    <text evidence="2">The sequence shown here is derived from an EMBL/GenBank/DDBJ whole genome shotgun (WGS) entry which is preliminary data.</text>
</comment>
<dbReference type="AlphaFoldDB" id="E1KZC4"/>
<dbReference type="Proteomes" id="UP000003807">
    <property type="component" value="Unassembled WGS sequence"/>
</dbReference>
<name>E1KZC4_FINMA</name>
<evidence type="ECO:0000313" key="2">
    <source>
        <dbReference type="EMBL" id="EFL53663.1"/>
    </source>
</evidence>
<keyword evidence="1" id="KW-1133">Transmembrane helix</keyword>
<keyword evidence="1" id="KW-0812">Transmembrane</keyword>
<organism evidence="2 3">
    <name type="scientific">Finegoldia magna BVS033A4</name>
    <dbReference type="NCBI Taxonomy" id="866773"/>
    <lineage>
        <taxon>Bacteria</taxon>
        <taxon>Bacillati</taxon>
        <taxon>Bacillota</taxon>
        <taxon>Tissierellia</taxon>
        <taxon>Tissierellales</taxon>
        <taxon>Peptoniphilaceae</taxon>
        <taxon>Finegoldia</taxon>
    </lineage>
</organism>
<feature type="transmembrane region" description="Helical" evidence="1">
    <location>
        <begin position="16"/>
        <end position="34"/>
    </location>
</feature>